<evidence type="ECO:0000313" key="2">
    <source>
        <dbReference type="Proteomes" id="UP000095649"/>
    </source>
</evidence>
<evidence type="ECO:0000313" key="1">
    <source>
        <dbReference type="EMBL" id="CUM77544.1"/>
    </source>
</evidence>
<gene>
    <name evidence="1" type="ORF">ERS852582_00474</name>
</gene>
<sequence length="38" mass="4242">MKDFELRYVGSHVEVYTGSGVFLFSADTVREAMEELAG</sequence>
<dbReference type="Proteomes" id="UP000095649">
    <property type="component" value="Unassembled WGS sequence"/>
</dbReference>
<dbReference type="EMBL" id="CYXN01000002">
    <property type="protein sequence ID" value="CUM77544.1"/>
    <property type="molecule type" value="Genomic_DNA"/>
</dbReference>
<protein>
    <submittedName>
        <fullName evidence="1">Uncharacterized protein</fullName>
    </submittedName>
</protein>
<proteinExistence type="predicted"/>
<dbReference type="AlphaFoldDB" id="A0A173RHR8"/>
<organism evidence="1 2">
    <name type="scientific">Faecalibacterium prausnitzii</name>
    <dbReference type="NCBI Taxonomy" id="853"/>
    <lineage>
        <taxon>Bacteria</taxon>
        <taxon>Bacillati</taxon>
        <taxon>Bacillota</taxon>
        <taxon>Clostridia</taxon>
        <taxon>Eubacteriales</taxon>
        <taxon>Oscillospiraceae</taxon>
        <taxon>Faecalibacterium</taxon>
    </lineage>
</organism>
<reference evidence="1 2" key="1">
    <citation type="submission" date="2015-09" db="EMBL/GenBank/DDBJ databases">
        <authorList>
            <consortium name="Pathogen Informatics"/>
        </authorList>
    </citation>
    <scope>NUCLEOTIDE SEQUENCE [LARGE SCALE GENOMIC DNA]</scope>
    <source>
        <strain evidence="1 2">2789STDY5834970</strain>
    </source>
</reference>
<name>A0A173RHR8_9FIRM</name>
<accession>A0A173RHR8</accession>